<organism evidence="5">
    <name type="scientific">Aureococcus anophagefferens</name>
    <name type="common">Harmful bloom alga</name>
    <dbReference type="NCBI Taxonomy" id="44056"/>
    <lineage>
        <taxon>Eukaryota</taxon>
        <taxon>Sar</taxon>
        <taxon>Stramenopiles</taxon>
        <taxon>Ochrophyta</taxon>
        <taxon>Pelagophyceae</taxon>
        <taxon>Pelagomonadales</taxon>
        <taxon>Pelagomonadaceae</taxon>
        <taxon>Aureococcus</taxon>
    </lineage>
</organism>
<dbReference type="AlphaFoldDB" id="F0XXX8"/>
<dbReference type="InterPro" id="IPR002048">
    <property type="entry name" value="EF_hand_dom"/>
</dbReference>
<evidence type="ECO:0000313" key="5">
    <source>
        <dbReference type="Proteomes" id="UP000002729"/>
    </source>
</evidence>
<dbReference type="InterPro" id="IPR011992">
    <property type="entry name" value="EF-hand-dom_pair"/>
</dbReference>
<dbReference type="InParanoid" id="F0XXX8"/>
<proteinExistence type="predicted"/>
<accession>F0XXX8</accession>
<evidence type="ECO:0000259" key="3">
    <source>
        <dbReference type="PROSITE" id="PS50222"/>
    </source>
</evidence>
<dbReference type="RefSeq" id="XP_009033118.1">
    <property type="nucleotide sequence ID" value="XM_009034870.1"/>
</dbReference>
<reference evidence="4 5" key="1">
    <citation type="journal article" date="2011" name="Proc. Natl. Acad. Sci. U.S.A.">
        <title>Niche of harmful alga Aureococcus anophagefferens revealed through ecogenomics.</title>
        <authorList>
            <person name="Gobler C.J."/>
            <person name="Berry D.L."/>
            <person name="Dyhrman S.T."/>
            <person name="Wilhelm S.W."/>
            <person name="Salamov A."/>
            <person name="Lobanov A.V."/>
            <person name="Zhang Y."/>
            <person name="Collier J.L."/>
            <person name="Wurch L.L."/>
            <person name="Kustka A.B."/>
            <person name="Dill B.D."/>
            <person name="Shah M."/>
            <person name="VerBerkmoes N.C."/>
            <person name="Kuo A."/>
            <person name="Terry A."/>
            <person name="Pangilinan J."/>
            <person name="Lindquist E.A."/>
            <person name="Lucas S."/>
            <person name="Paulsen I.T."/>
            <person name="Hattenrath-Lehmann T.K."/>
            <person name="Talmage S.C."/>
            <person name="Walker E.A."/>
            <person name="Koch F."/>
            <person name="Burson A.M."/>
            <person name="Marcoval M.A."/>
            <person name="Tang Y.Z."/>
            <person name="Lecleir G.R."/>
            <person name="Coyne K.J."/>
            <person name="Berg G.M."/>
            <person name="Bertrand E.M."/>
            <person name="Saito M.A."/>
            <person name="Gladyshev V.N."/>
            <person name="Grigoriev I.V."/>
        </authorList>
    </citation>
    <scope>NUCLEOTIDE SEQUENCE [LARGE SCALE GENOMIC DNA]</scope>
    <source>
        <strain evidence="5">CCMP 1984</strain>
    </source>
</reference>
<dbReference type="Proteomes" id="UP000002729">
    <property type="component" value="Unassembled WGS sequence"/>
</dbReference>
<evidence type="ECO:0000256" key="1">
    <source>
        <dbReference type="SAM" id="MobiDB-lite"/>
    </source>
</evidence>
<gene>
    <name evidence="4" type="ORF">AURANDRAFT_61324</name>
</gene>
<feature type="signal peptide" evidence="2">
    <location>
        <begin position="1"/>
        <end position="27"/>
    </location>
</feature>
<feature type="domain" description="EF-hand" evidence="3">
    <location>
        <begin position="834"/>
        <end position="869"/>
    </location>
</feature>
<evidence type="ECO:0000256" key="2">
    <source>
        <dbReference type="SAM" id="SignalP"/>
    </source>
</evidence>
<feature type="region of interest" description="Disordered" evidence="1">
    <location>
        <begin position="950"/>
        <end position="974"/>
    </location>
</feature>
<dbReference type="EMBL" id="GL833121">
    <property type="protein sequence ID" value="EGB12021.1"/>
    <property type="molecule type" value="Genomic_DNA"/>
</dbReference>
<keyword evidence="5" id="KW-1185">Reference proteome</keyword>
<protein>
    <recommendedName>
        <fullName evidence="3">EF-hand domain-containing protein</fullName>
    </recommendedName>
</protein>
<dbReference type="SUPFAM" id="SSF47473">
    <property type="entry name" value="EF-hand"/>
    <property type="match status" value="1"/>
</dbReference>
<sequence>MGFRENASAVATMRALICAASLALATASNVCYPDGCQPSASIMHSNNASTITIDATAFEAAGLTLSVTTVPLDEARDHWVGGTYSMWGFWGSSPPCPFLAAVPLDFSGAEGCCGYWCDPSECVGTFGRRVDVAAEHLADSASWSKNGAPWKDCPWVAGYAEQRCAVGGADGTLASESCPAACGGVLAVSLEASCYDERAEEIRATIGVATAAPTAAGDGPETAALSCDLYDAYGNCVDDGCQRWYDGCNHCRRLGGGLACTKMYCATPDRARCMDESAAPAAAPTAAPAAAAKAVAGEFLLLGVELADVAAHADVVAAAVAAVADVAVEDVAVELSARAERRRRLDDGGGGVVVSYEIRAATDLSAARVASIFASTTADDFDDALAAAAAAAGASAAFADAEAAGFGGGPSLATTAAAPTAAPTEAWWSWNETSAAVAVVAAGSRRPLLAGLAAGLLLGARADEADACGACALSDGVVHVVLAHDAAVNATYDGAAIRCVDAATGAAAPCTSSGAACRAPSSWSSGCVYGRPQASGAVAETAWAGDAPAGGDGGWLDARVWAARAAAEHASTASFASFALLLAAAGAPLGLLAEAARGMADEVRHAEDAYAVASRLAGAAAAPMALAVDDAAERRRAAPSPRAAVVVDAFDAGCVAETAAAARAERDAADAARDLDGRHGFVVDALRRVADDERRHAAFAWRALRWAAAGDAAANATLAARVAAFAGVSEVDRELITTMGNATGAQRKYLVNEVDPTTWRLEHVEAIRERYLAGNHDFGLEKEQLREIVQSVLPHETGDVVEQVLWPRFAEYNSGGEVNVLEVLGGLAVVSHGTLEAKAAFALRVFDFNGQGSLNYDEVCVMLFSMLSGAVLMTRRGDLPQDAGLEPHADRAFARFGKDVTMRLDFDELSQWFGDRVAELCEDRGLDFCDSPMAFLLCFDLVSASMLDEGRPGTGHGDSRPGTSPSRPATGHGDAGMVVALHSEEIGLV</sequence>
<dbReference type="Gene3D" id="1.10.238.10">
    <property type="entry name" value="EF-hand"/>
    <property type="match status" value="1"/>
</dbReference>
<evidence type="ECO:0000313" key="4">
    <source>
        <dbReference type="EMBL" id="EGB12021.1"/>
    </source>
</evidence>
<dbReference type="KEGG" id="aaf:AURANDRAFT_61324"/>
<feature type="chain" id="PRO_5003264264" description="EF-hand domain-containing protein" evidence="2">
    <location>
        <begin position="28"/>
        <end position="989"/>
    </location>
</feature>
<dbReference type="GeneID" id="20223421"/>
<dbReference type="PROSITE" id="PS50222">
    <property type="entry name" value="EF_HAND_2"/>
    <property type="match status" value="1"/>
</dbReference>
<dbReference type="OrthoDB" id="191686at2759"/>
<keyword evidence="2" id="KW-0732">Signal</keyword>
<dbReference type="GO" id="GO:0005509">
    <property type="term" value="F:calcium ion binding"/>
    <property type="evidence" value="ECO:0007669"/>
    <property type="project" value="InterPro"/>
</dbReference>
<name>F0XXX8_AURAN</name>